<feature type="domain" description="DUF4878" evidence="1">
    <location>
        <begin position="6"/>
        <end position="116"/>
    </location>
</feature>
<gene>
    <name evidence="2" type="ORF">ACU52_11950</name>
</gene>
<dbReference type="EMBL" id="LFQU01000028">
    <property type="protein sequence ID" value="KOO67689.1"/>
    <property type="molecule type" value="Genomic_DNA"/>
</dbReference>
<comment type="caution">
    <text evidence="2">The sequence shown here is derived from an EMBL/GenBank/DDBJ whole genome shotgun (WGS) entry which is preliminary data.</text>
</comment>
<keyword evidence="3" id="KW-1185">Reference proteome</keyword>
<sequence>MTSCGGGGNTPKAVAEKAVKCLQDKDYDKFADLVYMKVKEGEDPEAGKKMLSGMMQGKADKMYEKKGGIKSYEALSEQIDESGESAVVKMKIMYGDGSDKEDDIKLKKDEQGNWKIDMGK</sequence>
<accession>A0A8E1QXE8</accession>
<evidence type="ECO:0000313" key="3">
    <source>
        <dbReference type="Proteomes" id="UP000036951"/>
    </source>
</evidence>
<reference evidence="2 3" key="1">
    <citation type="submission" date="2015-06" db="EMBL/GenBank/DDBJ databases">
        <title>Prevotella sp. 109, sp. nov., a novel member of the family Prevotellaceae isolated from human faeces.</title>
        <authorList>
            <person name="Shkoporov A.N."/>
            <person name="Chaplin A.V."/>
            <person name="Kafarskaia L.I."/>
            <person name="Efimov B.A."/>
        </authorList>
    </citation>
    <scope>NUCLEOTIDE SEQUENCE [LARGE SCALE GENOMIC DNA]</scope>
    <source>
        <strain evidence="2 3">109</strain>
    </source>
</reference>
<organism evidence="2 3">
    <name type="scientific">Xylanibacter rarus</name>
    <dbReference type="NCBI Taxonomy" id="1676614"/>
    <lineage>
        <taxon>Bacteria</taxon>
        <taxon>Pseudomonadati</taxon>
        <taxon>Bacteroidota</taxon>
        <taxon>Bacteroidia</taxon>
        <taxon>Bacteroidales</taxon>
        <taxon>Prevotellaceae</taxon>
        <taxon>Xylanibacter</taxon>
    </lineage>
</organism>
<dbReference type="Proteomes" id="UP000036951">
    <property type="component" value="Unassembled WGS sequence"/>
</dbReference>
<proteinExistence type="predicted"/>
<evidence type="ECO:0000259" key="1">
    <source>
        <dbReference type="Pfam" id="PF12870"/>
    </source>
</evidence>
<protein>
    <recommendedName>
        <fullName evidence="1">DUF4878 domain-containing protein</fullName>
    </recommendedName>
</protein>
<dbReference type="Pfam" id="PF12870">
    <property type="entry name" value="DUF4878"/>
    <property type="match status" value="1"/>
</dbReference>
<name>A0A8E1QXE8_9BACT</name>
<evidence type="ECO:0000313" key="2">
    <source>
        <dbReference type="EMBL" id="KOO67689.1"/>
    </source>
</evidence>
<dbReference type="Gene3D" id="3.10.450.50">
    <property type="match status" value="1"/>
</dbReference>
<dbReference type="AlphaFoldDB" id="A0A8E1QXE8"/>
<dbReference type="InterPro" id="IPR024267">
    <property type="entry name" value="DUF4878"/>
</dbReference>